<dbReference type="InterPro" id="IPR017941">
    <property type="entry name" value="Rieske_2Fe-2S"/>
</dbReference>
<evidence type="ECO:0000256" key="4">
    <source>
        <dbReference type="ARBA" id="ARBA00023014"/>
    </source>
</evidence>
<keyword evidence="4" id="KW-0411">Iron-sulfur</keyword>
<evidence type="ECO:0000313" key="6">
    <source>
        <dbReference type="EMBL" id="MBC4016187.1"/>
    </source>
</evidence>
<sequence>MSKHVVAAVADLPPGSRKLVMVKGRPIAVFNIGGDFFGLMNRCPHQGGDLCAGELTGLVTADRPGEYRMSRPGEIIRCPWHGWEFDVRTGQSWCEPGRIRTKQYPVEVASGDALVKGPYIAETIPVAVEEEYVVVEV</sequence>
<evidence type="ECO:0000313" key="7">
    <source>
        <dbReference type="Proteomes" id="UP000600101"/>
    </source>
</evidence>
<dbReference type="Pfam" id="PF00355">
    <property type="entry name" value="Rieske"/>
    <property type="match status" value="1"/>
</dbReference>
<dbReference type="EMBL" id="JACOMF010000013">
    <property type="protein sequence ID" value="MBC4016187.1"/>
    <property type="molecule type" value="Genomic_DNA"/>
</dbReference>
<proteinExistence type="predicted"/>
<dbReference type="Gene3D" id="2.102.10.10">
    <property type="entry name" value="Rieske [2Fe-2S] iron-sulphur domain"/>
    <property type="match status" value="1"/>
</dbReference>
<dbReference type="SUPFAM" id="SSF50022">
    <property type="entry name" value="ISP domain"/>
    <property type="match status" value="1"/>
</dbReference>
<dbReference type="Proteomes" id="UP000600101">
    <property type="component" value="Unassembled WGS sequence"/>
</dbReference>
<gene>
    <name evidence="6" type="ORF">H7965_12740</name>
</gene>
<dbReference type="FunFam" id="2.102.10.10:FF:000021">
    <property type="entry name" value="Ferredoxin, Rieske superfamily"/>
    <property type="match status" value="1"/>
</dbReference>
<accession>A0A9X0R0Q1</accession>
<dbReference type="AlphaFoldDB" id="A0A9X0R0Q1"/>
<dbReference type="PANTHER" id="PTHR21496">
    <property type="entry name" value="FERREDOXIN-RELATED"/>
    <property type="match status" value="1"/>
</dbReference>
<keyword evidence="1" id="KW-0001">2Fe-2S</keyword>
<evidence type="ECO:0000259" key="5">
    <source>
        <dbReference type="PROSITE" id="PS51296"/>
    </source>
</evidence>
<evidence type="ECO:0000256" key="3">
    <source>
        <dbReference type="ARBA" id="ARBA00023004"/>
    </source>
</evidence>
<reference evidence="6" key="1">
    <citation type="submission" date="2020-08" db="EMBL/GenBank/DDBJ databases">
        <authorList>
            <person name="Hu Y."/>
            <person name="Nguyen S.V."/>
            <person name="Li F."/>
            <person name="Fanning S."/>
        </authorList>
    </citation>
    <scope>NUCLEOTIDE SEQUENCE</scope>
    <source>
        <strain evidence="6">SYSU D8009</strain>
    </source>
</reference>
<protein>
    <submittedName>
        <fullName evidence="6">Rieske 2Fe-2S domain-containing protein</fullName>
    </submittedName>
</protein>
<name>A0A9X0R0Q1_9PROT</name>
<evidence type="ECO:0000256" key="2">
    <source>
        <dbReference type="ARBA" id="ARBA00022723"/>
    </source>
</evidence>
<dbReference type="GO" id="GO:0051537">
    <property type="term" value="F:2 iron, 2 sulfur cluster binding"/>
    <property type="evidence" value="ECO:0007669"/>
    <property type="project" value="UniProtKB-KW"/>
</dbReference>
<dbReference type="PROSITE" id="PS51296">
    <property type="entry name" value="RIESKE"/>
    <property type="match status" value="1"/>
</dbReference>
<organism evidence="6 7">
    <name type="scientific">Siccirubricoccus deserti</name>
    <dbReference type="NCBI Taxonomy" id="2013562"/>
    <lineage>
        <taxon>Bacteria</taxon>
        <taxon>Pseudomonadati</taxon>
        <taxon>Pseudomonadota</taxon>
        <taxon>Alphaproteobacteria</taxon>
        <taxon>Acetobacterales</taxon>
        <taxon>Roseomonadaceae</taxon>
        <taxon>Siccirubricoccus</taxon>
    </lineage>
</organism>
<keyword evidence="2" id="KW-0479">Metal-binding</keyword>
<dbReference type="InterPro" id="IPR036922">
    <property type="entry name" value="Rieske_2Fe-2S_sf"/>
</dbReference>
<evidence type="ECO:0000256" key="1">
    <source>
        <dbReference type="ARBA" id="ARBA00022714"/>
    </source>
</evidence>
<comment type="caution">
    <text evidence="6">The sequence shown here is derived from an EMBL/GenBank/DDBJ whole genome shotgun (WGS) entry which is preliminary data.</text>
</comment>
<keyword evidence="7" id="KW-1185">Reference proteome</keyword>
<feature type="domain" description="Rieske" evidence="5">
    <location>
        <begin position="4"/>
        <end position="115"/>
    </location>
</feature>
<keyword evidence="3" id="KW-0408">Iron</keyword>
<dbReference type="RefSeq" id="WP_186770960.1">
    <property type="nucleotide sequence ID" value="NZ_JACOMF010000013.1"/>
</dbReference>
<dbReference type="PANTHER" id="PTHR21496:SF23">
    <property type="entry name" value="3-PHENYLPROPIONATE_CINNAMIC ACID DIOXYGENASE FERREDOXIN SUBUNIT"/>
    <property type="match status" value="1"/>
</dbReference>
<dbReference type="GO" id="GO:0046872">
    <property type="term" value="F:metal ion binding"/>
    <property type="evidence" value="ECO:0007669"/>
    <property type="project" value="UniProtKB-KW"/>
</dbReference>